<evidence type="ECO:0000313" key="2">
    <source>
        <dbReference type="Proteomes" id="UP001482620"/>
    </source>
</evidence>
<name>A0ABV0V251_9TELE</name>
<gene>
    <name evidence="1" type="ORF">ILYODFUR_001723</name>
</gene>
<dbReference type="EMBL" id="JAHRIQ010092760">
    <property type="protein sequence ID" value="MEQ2250523.1"/>
    <property type="molecule type" value="Genomic_DNA"/>
</dbReference>
<dbReference type="Proteomes" id="UP001482620">
    <property type="component" value="Unassembled WGS sequence"/>
</dbReference>
<sequence>MFMFLPTQSGGRLTVQSLLKKLCKHTNKNIVWKDKLVERGAQATGITTPLIGLWFKAYFGKIKAQCAAGVIASKPIAYMGCNCPIPCVKPLLKHRHCQKHLTWAKEKKD</sequence>
<comment type="caution">
    <text evidence="1">The sequence shown here is derived from an EMBL/GenBank/DDBJ whole genome shotgun (WGS) entry which is preliminary data.</text>
</comment>
<evidence type="ECO:0000313" key="1">
    <source>
        <dbReference type="EMBL" id="MEQ2250523.1"/>
    </source>
</evidence>
<accession>A0ABV0V251</accession>
<protein>
    <submittedName>
        <fullName evidence="1">Uncharacterized protein</fullName>
    </submittedName>
</protein>
<organism evidence="1 2">
    <name type="scientific">Ilyodon furcidens</name>
    <name type="common">goldbreast splitfin</name>
    <dbReference type="NCBI Taxonomy" id="33524"/>
    <lineage>
        <taxon>Eukaryota</taxon>
        <taxon>Metazoa</taxon>
        <taxon>Chordata</taxon>
        <taxon>Craniata</taxon>
        <taxon>Vertebrata</taxon>
        <taxon>Euteleostomi</taxon>
        <taxon>Actinopterygii</taxon>
        <taxon>Neopterygii</taxon>
        <taxon>Teleostei</taxon>
        <taxon>Neoteleostei</taxon>
        <taxon>Acanthomorphata</taxon>
        <taxon>Ovalentaria</taxon>
        <taxon>Atherinomorphae</taxon>
        <taxon>Cyprinodontiformes</taxon>
        <taxon>Goodeidae</taxon>
        <taxon>Ilyodon</taxon>
    </lineage>
</organism>
<keyword evidence="2" id="KW-1185">Reference proteome</keyword>
<proteinExistence type="predicted"/>
<reference evidence="1 2" key="1">
    <citation type="submission" date="2021-06" db="EMBL/GenBank/DDBJ databases">
        <authorList>
            <person name="Palmer J.M."/>
        </authorList>
    </citation>
    <scope>NUCLEOTIDE SEQUENCE [LARGE SCALE GENOMIC DNA]</scope>
    <source>
        <strain evidence="2">if_2019</strain>
        <tissue evidence="1">Muscle</tissue>
    </source>
</reference>